<organism evidence="2 3">
    <name type="scientific">Triangularia setosa</name>
    <dbReference type="NCBI Taxonomy" id="2587417"/>
    <lineage>
        <taxon>Eukaryota</taxon>
        <taxon>Fungi</taxon>
        <taxon>Dikarya</taxon>
        <taxon>Ascomycota</taxon>
        <taxon>Pezizomycotina</taxon>
        <taxon>Sordariomycetes</taxon>
        <taxon>Sordariomycetidae</taxon>
        <taxon>Sordariales</taxon>
        <taxon>Podosporaceae</taxon>
        <taxon>Triangularia</taxon>
    </lineage>
</organism>
<evidence type="ECO:0000259" key="1">
    <source>
        <dbReference type="Pfam" id="PF06985"/>
    </source>
</evidence>
<dbReference type="PANTHER" id="PTHR33112">
    <property type="entry name" value="DOMAIN PROTEIN, PUTATIVE-RELATED"/>
    <property type="match status" value="1"/>
</dbReference>
<reference evidence="2" key="2">
    <citation type="submission" date="2023-05" db="EMBL/GenBank/DDBJ databases">
        <authorList>
            <consortium name="Lawrence Berkeley National Laboratory"/>
            <person name="Steindorff A."/>
            <person name="Hensen N."/>
            <person name="Bonometti L."/>
            <person name="Westerberg I."/>
            <person name="Brannstrom I.O."/>
            <person name="Guillou S."/>
            <person name="Cros-Aarteil S."/>
            <person name="Calhoun S."/>
            <person name="Haridas S."/>
            <person name="Kuo A."/>
            <person name="Mondo S."/>
            <person name="Pangilinan J."/>
            <person name="Riley R."/>
            <person name="Labutti K."/>
            <person name="Andreopoulos B."/>
            <person name="Lipzen A."/>
            <person name="Chen C."/>
            <person name="Yanf M."/>
            <person name="Daum C."/>
            <person name="Ng V."/>
            <person name="Clum A."/>
            <person name="Ohm R."/>
            <person name="Martin F."/>
            <person name="Silar P."/>
            <person name="Natvig D."/>
            <person name="Lalanne C."/>
            <person name="Gautier V."/>
            <person name="Ament-Velasquez S.L."/>
            <person name="Kruys A."/>
            <person name="Hutchinson M.I."/>
            <person name="Powell A.J."/>
            <person name="Barry K."/>
            <person name="Miller A.N."/>
            <person name="Grigoriev I.V."/>
            <person name="Debuchy R."/>
            <person name="Gladieux P."/>
            <person name="Thoren M.H."/>
            <person name="Johannesson H."/>
        </authorList>
    </citation>
    <scope>NUCLEOTIDE SEQUENCE</scope>
    <source>
        <strain evidence="2">CBS 892.96</strain>
    </source>
</reference>
<proteinExistence type="predicted"/>
<dbReference type="InterPro" id="IPR010730">
    <property type="entry name" value="HET"/>
</dbReference>
<dbReference type="Pfam" id="PF06985">
    <property type="entry name" value="HET"/>
    <property type="match status" value="1"/>
</dbReference>
<reference evidence="2" key="1">
    <citation type="journal article" date="2023" name="Mol. Phylogenet. Evol.">
        <title>Genome-scale phylogeny and comparative genomics of the fungal order Sordariales.</title>
        <authorList>
            <person name="Hensen N."/>
            <person name="Bonometti L."/>
            <person name="Westerberg I."/>
            <person name="Brannstrom I.O."/>
            <person name="Guillou S."/>
            <person name="Cros-Aarteil S."/>
            <person name="Calhoun S."/>
            <person name="Haridas S."/>
            <person name="Kuo A."/>
            <person name="Mondo S."/>
            <person name="Pangilinan J."/>
            <person name="Riley R."/>
            <person name="LaButti K."/>
            <person name="Andreopoulos B."/>
            <person name="Lipzen A."/>
            <person name="Chen C."/>
            <person name="Yan M."/>
            <person name="Daum C."/>
            <person name="Ng V."/>
            <person name="Clum A."/>
            <person name="Steindorff A."/>
            <person name="Ohm R.A."/>
            <person name="Martin F."/>
            <person name="Silar P."/>
            <person name="Natvig D.O."/>
            <person name="Lalanne C."/>
            <person name="Gautier V."/>
            <person name="Ament-Velasquez S.L."/>
            <person name="Kruys A."/>
            <person name="Hutchinson M.I."/>
            <person name="Powell A.J."/>
            <person name="Barry K."/>
            <person name="Miller A.N."/>
            <person name="Grigoriev I.V."/>
            <person name="Debuchy R."/>
            <person name="Gladieux P."/>
            <person name="Hiltunen Thoren M."/>
            <person name="Johannesson H."/>
        </authorList>
    </citation>
    <scope>NUCLEOTIDE SEQUENCE</scope>
    <source>
        <strain evidence="2">CBS 892.96</strain>
    </source>
</reference>
<comment type="caution">
    <text evidence="2">The sequence shown here is derived from an EMBL/GenBank/DDBJ whole genome shotgun (WGS) entry which is preliminary data.</text>
</comment>
<dbReference type="Proteomes" id="UP001302321">
    <property type="component" value="Unassembled WGS sequence"/>
</dbReference>
<dbReference type="AlphaFoldDB" id="A0AAN7ACD8"/>
<keyword evidence="3" id="KW-1185">Reference proteome</keyword>
<dbReference type="PANTHER" id="PTHR33112:SF10">
    <property type="entry name" value="TOL"/>
    <property type="match status" value="1"/>
</dbReference>
<protein>
    <recommendedName>
        <fullName evidence="1">Heterokaryon incompatibility domain-containing protein</fullName>
    </recommendedName>
</protein>
<evidence type="ECO:0000313" key="2">
    <source>
        <dbReference type="EMBL" id="KAK4180880.1"/>
    </source>
</evidence>
<sequence>MGTVYERSHLTIAASSSVNNESVLYDPSDQRMVKLPVTARWMSPDHLYLSETFERFRGDVINGSLAQRGWVLQEWVLSRRTLFFGLSQIHRACYHTDFYERNLGVPWTGLSNLLNWQLYAHDNSLASPVESDLLRDTTNISPLLGSVTHAHRSDHQRAIGNAMTETKGSLHLHFHLVWGSLVGYYSSRALTVTGDRAIALGGIKERLQTRLRFHYCNGHWGDTNLCFIKSLSWAVSLCHNTPLSRRAPTWSWLAEERSVFYVGTWYHIEWSAFGLQDYGMLLTSTPWSSTSGPSPLRVTGVLKHITYSESISGLYLTKYAAKNLRSSQAPDDPQSTWLSLAYLSISRRPFFCTLGQRPI</sequence>
<name>A0AAN7ACD8_9PEZI</name>
<gene>
    <name evidence="2" type="ORF">QBC36DRAFT_7049</name>
</gene>
<feature type="domain" description="Heterokaryon incompatibility" evidence="1">
    <location>
        <begin position="1"/>
        <end position="74"/>
    </location>
</feature>
<dbReference type="EMBL" id="MU866093">
    <property type="protein sequence ID" value="KAK4180880.1"/>
    <property type="molecule type" value="Genomic_DNA"/>
</dbReference>
<evidence type="ECO:0000313" key="3">
    <source>
        <dbReference type="Proteomes" id="UP001302321"/>
    </source>
</evidence>
<accession>A0AAN7ACD8</accession>